<dbReference type="InterPro" id="IPR003819">
    <property type="entry name" value="TauD/TfdA-like"/>
</dbReference>
<evidence type="ECO:0000256" key="6">
    <source>
        <dbReference type="ARBA" id="ARBA00023004"/>
    </source>
</evidence>
<dbReference type="OrthoDB" id="10257314at2759"/>
<evidence type="ECO:0000259" key="8">
    <source>
        <dbReference type="Pfam" id="PF02668"/>
    </source>
</evidence>
<evidence type="ECO:0000256" key="4">
    <source>
        <dbReference type="ARBA" id="ARBA00022964"/>
    </source>
</evidence>
<comment type="similarity">
    <text evidence="2">Belongs to the TfdA dioxygenase family.</text>
</comment>
<feature type="region of interest" description="Disordered" evidence="7">
    <location>
        <begin position="19"/>
        <end position="51"/>
    </location>
</feature>
<dbReference type="InterPro" id="IPR042098">
    <property type="entry name" value="TauD-like_sf"/>
</dbReference>
<dbReference type="GeneID" id="43584802"/>
<dbReference type="Pfam" id="PF02668">
    <property type="entry name" value="TauD"/>
    <property type="match status" value="1"/>
</dbReference>
<feature type="domain" description="TauD/TfdA-like" evidence="8">
    <location>
        <begin position="66"/>
        <end position="342"/>
    </location>
</feature>
<evidence type="ECO:0000256" key="1">
    <source>
        <dbReference type="ARBA" id="ARBA00001954"/>
    </source>
</evidence>
<dbReference type="RefSeq" id="XP_031856593.1">
    <property type="nucleotide sequence ID" value="XM_032000702.1"/>
</dbReference>
<dbReference type="Proteomes" id="UP000398389">
    <property type="component" value="Unassembled WGS sequence"/>
</dbReference>
<dbReference type="GO" id="GO:0005737">
    <property type="term" value="C:cytoplasm"/>
    <property type="evidence" value="ECO:0007669"/>
    <property type="project" value="TreeGrafter"/>
</dbReference>
<keyword evidence="6" id="KW-0408">Iron</keyword>
<evidence type="ECO:0000256" key="3">
    <source>
        <dbReference type="ARBA" id="ARBA00022723"/>
    </source>
</evidence>
<accession>A0A5E8C3T0</accession>
<dbReference type="InterPro" id="IPR051323">
    <property type="entry name" value="AtsK-like"/>
</dbReference>
<evidence type="ECO:0000256" key="2">
    <source>
        <dbReference type="ARBA" id="ARBA00005896"/>
    </source>
</evidence>
<dbReference type="EMBL" id="CABVLU010000005">
    <property type="protein sequence ID" value="VVT58002.1"/>
    <property type="molecule type" value="Genomic_DNA"/>
</dbReference>
<reference evidence="9 10" key="1">
    <citation type="submission" date="2019-09" db="EMBL/GenBank/DDBJ databases">
        <authorList>
            <person name="Brejova B."/>
        </authorList>
    </citation>
    <scope>NUCLEOTIDE SEQUENCE [LARGE SCALE GENOMIC DNA]</scope>
</reference>
<dbReference type="GO" id="GO:0016706">
    <property type="term" value="F:2-oxoglutarate-dependent dioxygenase activity"/>
    <property type="evidence" value="ECO:0007669"/>
    <property type="project" value="TreeGrafter"/>
</dbReference>
<keyword evidence="4" id="KW-0223">Dioxygenase</keyword>
<sequence length="389" mass="44290">MADLKNLKFSVYNQETFPKSEEIQGPSPFWNKDTEGPSFIKPEDRQKPLVPSGKLDEKYKKEALELTPLLGTTYNESVRLSDIIKDDKLLQDLAIKISQRGVVVFKKQDDLTVEQQKELVQKLGILSGKPKGNGLHIHPTAPAGGVVGEDGLIDPEVSFISSRLGGEYNKEQREYPTAYNWHSDITFEPVPADYSSLRLVELPPTGGDTFWANGYALYEKFSPSFRSYLDTLTGTYSQPKFKEFSDRKSFQIYSQERGAPENVGDEIISTHPIVRTNPVTGWKTLFAVGEHFTKFNELTPLESKALKEYIWNILVQSHDLQVRHKWDKYDIAIWDNRSTYHAINKDVLYYDDLLRTGIRTLSIAERPYLDSNSITQTEGLKGKAEKQSK</sequence>
<dbReference type="PANTHER" id="PTHR30468:SF10">
    <property type="entry name" value="TAUD_TFDA-LIKE DOMAIN-CONTAINING PROTEIN"/>
    <property type="match status" value="1"/>
</dbReference>
<evidence type="ECO:0000256" key="5">
    <source>
        <dbReference type="ARBA" id="ARBA00023002"/>
    </source>
</evidence>
<dbReference type="Gene3D" id="3.60.130.10">
    <property type="entry name" value="Clavaminate synthase-like"/>
    <property type="match status" value="1"/>
</dbReference>
<evidence type="ECO:0000313" key="10">
    <source>
        <dbReference type="Proteomes" id="UP000398389"/>
    </source>
</evidence>
<evidence type="ECO:0000256" key="7">
    <source>
        <dbReference type="SAM" id="MobiDB-lite"/>
    </source>
</evidence>
<dbReference type="PANTHER" id="PTHR30468">
    <property type="entry name" value="ALPHA-KETOGLUTARATE-DEPENDENT SULFONATE DIOXYGENASE"/>
    <property type="match status" value="1"/>
</dbReference>
<organism evidence="9 10">
    <name type="scientific">Magnusiomyces paraingens</name>
    <dbReference type="NCBI Taxonomy" id="2606893"/>
    <lineage>
        <taxon>Eukaryota</taxon>
        <taxon>Fungi</taxon>
        <taxon>Dikarya</taxon>
        <taxon>Ascomycota</taxon>
        <taxon>Saccharomycotina</taxon>
        <taxon>Dipodascomycetes</taxon>
        <taxon>Dipodascales</taxon>
        <taxon>Dipodascaceae</taxon>
        <taxon>Magnusiomyces</taxon>
    </lineage>
</organism>
<keyword evidence="10" id="KW-1185">Reference proteome</keyword>
<evidence type="ECO:0000313" key="9">
    <source>
        <dbReference type="EMBL" id="VVT58002.1"/>
    </source>
</evidence>
<comment type="cofactor">
    <cofactor evidence="1">
        <name>Fe(2+)</name>
        <dbReference type="ChEBI" id="CHEBI:29033"/>
    </cofactor>
</comment>
<keyword evidence="3" id="KW-0479">Metal-binding</keyword>
<dbReference type="GO" id="GO:0046872">
    <property type="term" value="F:metal ion binding"/>
    <property type="evidence" value="ECO:0007669"/>
    <property type="project" value="UniProtKB-KW"/>
</dbReference>
<gene>
    <name evidence="9" type="ORF">SAPINGB_P005988</name>
</gene>
<dbReference type="SUPFAM" id="SSF51197">
    <property type="entry name" value="Clavaminate synthase-like"/>
    <property type="match status" value="1"/>
</dbReference>
<name>A0A5E8C3T0_9ASCO</name>
<keyword evidence="5" id="KW-0560">Oxidoreductase</keyword>
<proteinExistence type="inferred from homology"/>
<dbReference type="AlphaFoldDB" id="A0A5E8C3T0"/>
<protein>
    <recommendedName>
        <fullName evidence="8">TauD/TfdA-like domain-containing protein</fullName>
    </recommendedName>
</protein>